<proteinExistence type="predicted"/>
<feature type="compositionally biased region" description="Polar residues" evidence="1">
    <location>
        <begin position="280"/>
        <end position="289"/>
    </location>
</feature>
<accession>A0A0K6I9E1</accession>
<evidence type="ECO:0000313" key="2">
    <source>
        <dbReference type="EMBL" id="CUA99734.1"/>
    </source>
</evidence>
<evidence type="ECO:0000256" key="1">
    <source>
        <dbReference type="SAM" id="MobiDB-lite"/>
    </source>
</evidence>
<keyword evidence="3" id="KW-1185">Reference proteome</keyword>
<feature type="compositionally biased region" description="Low complexity" evidence="1">
    <location>
        <begin position="217"/>
        <end position="228"/>
    </location>
</feature>
<feature type="region of interest" description="Disordered" evidence="1">
    <location>
        <begin position="211"/>
        <end position="249"/>
    </location>
</feature>
<sequence>MVPGLGQSAGANAGTAASNAAATGAPAQTAGPAASSAAAGSASAINRQMSAPASSADASAATPSRTSLSGAQTEAELQALARGPGPLTAAGEAARALDPQALKAALAEPAQARTVLSALMASAAKLDTAALPPAGQKLVEALKGLQADADSLSDPARLKAAVEAVLGLAASATGAMAAGLQRKGDVPQKTGGLTMLLVRLAGLADEALAAQPQLPSGRKGAAQAGRAGMPPSLDPETATALAQKTGSEVGERVRLQSVSRMAAEYLIRDMTRAAGKGTAQEAQAGQARTVSGAAAGGAPAGTSSGAPAARPVDVSLDLPVLIDGQSRVLSLRISRDPQNPDVPSDPKGPEWRVRFSLDLPEGGLVEAAAGLRGTSSYVTLRAAEDATLAGFLSRRGTLAALFADEGLDLEDLRILKAKPETPAAIAPLPLDRSS</sequence>
<dbReference type="EMBL" id="CYHE01000014">
    <property type="protein sequence ID" value="CUA99734.1"/>
    <property type="molecule type" value="Genomic_DNA"/>
</dbReference>
<reference evidence="3" key="1">
    <citation type="submission" date="2015-08" db="EMBL/GenBank/DDBJ databases">
        <authorList>
            <person name="Varghese N."/>
        </authorList>
    </citation>
    <scope>NUCLEOTIDE SEQUENCE [LARGE SCALE GENOMIC DNA]</scope>
    <source>
        <strain evidence="3">DSM 23407</strain>
    </source>
</reference>
<organism evidence="2 3">
    <name type="scientific">Pannonibacter indicus</name>
    <dbReference type="NCBI Taxonomy" id="466044"/>
    <lineage>
        <taxon>Bacteria</taxon>
        <taxon>Pseudomonadati</taxon>
        <taxon>Pseudomonadota</taxon>
        <taxon>Alphaproteobacteria</taxon>
        <taxon>Hyphomicrobiales</taxon>
        <taxon>Stappiaceae</taxon>
        <taxon>Pannonibacter</taxon>
    </lineage>
</organism>
<evidence type="ECO:0008006" key="4">
    <source>
        <dbReference type="Google" id="ProtNLM"/>
    </source>
</evidence>
<name>A0A0K6I9E1_9HYPH</name>
<dbReference type="Proteomes" id="UP000183900">
    <property type="component" value="Unassembled WGS sequence"/>
</dbReference>
<protein>
    <recommendedName>
        <fullName evidence="4">Flagellar hook-length control protein FliK</fullName>
    </recommendedName>
</protein>
<gene>
    <name evidence="2" type="ORF">Ga0061067_11472</name>
</gene>
<evidence type="ECO:0000313" key="3">
    <source>
        <dbReference type="Proteomes" id="UP000183900"/>
    </source>
</evidence>
<feature type="region of interest" description="Disordered" evidence="1">
    <location>
        <begin position="1"/>
        <end position="72"/>
    </location>
</feature>
<feature type="region of interest" description="Disordered" evidence="1">
    <location>
        <begin position="277"/>
        <end position="308"/>
    </location>
</feature>
<feature type="compositionally biased region" description="Low complexity" evidence="1">
    <location>
        <begin position="1"/>
        <end position="67"/>
    </location>
</feature>
<dbReference type="AlphaFoldDB" id="A0A0K6I9E1"/>